<keyword evidence="2" id="KW-1185">Reference proteome</keyword>
<dbReference type="RefSeq" id="WP_123119726.1">
    <property type="nucleotide sequence ID" value="NZ_RJJR01000002.1"/>
</dbReference>
<gene>
    <name evidence="1" type="ORF">EFY79_05845</name>
</gene>
<evidence type="ECO:0000313" key="1">
    <source>
        <dbReference type="EMBL" id="RNI39161.1"/>
    </source>
</evidence>
<sequence length="65" mass="7641">METLIIQTKDAKEIELVQSFLKQNKIKSRLLTDEAKEDIVLIKLMTETNYNEVIDTNTFLNKLRN</sequence>
<organism evidence="1 2">
    <name type="scientific">Hanamia caeni</name>
    <dbReference type="NCBI Taxonomy" id="2294116"/>
    <lineage>
        <taxon>Bacteria</taxon>
        <taxon>Pseudomonadati</taxon>
        <taxon>Bacteroidota</taxon>
        <taxon>Chitinophagia</taxon>
        <taxon>Chitinophagales</taxon>
        <taxon>Chitinophagaceae</taxon>
        <taxon>Hanamia</taxon>
    </lineage>
</organism>
<dbReference type="AlphaFoldDB" id="A0A3M9NMZ3"/>
<dbReference type="EMBL" id="RJJR01000002">
    <property type="protein sequence ID" value="RNI39161.1"/>
    <property type="molecule type" value="Genomic_DNA"/>
</dbReference>
<protein>
    <submittedName>
        <fullName evidence="1">Uncharacterized protein</fullName>
    </submittedName>
</protein>
<proteinExistence type="predicted"/>
<comment type="caution">
    <text evidence="1">The sequence shown here is derived from an EMBL/GenBank/DDBJ whole genome shotgun (WGS) entry which is preliminary data.</text>
</comment>
<evidence type="ECO:0000313" key="2">
    <source>
        <dbReference type="Proteomes" id="UP000267223"/>
    </source>
</evidence>
<dbReference type="Proteomes" id="UP000267223">
    <property type="component" value="Unassembled WGS sequence"/>
</dbReference>
<accession>A0A3M9NMZ3</accession>
<reference evidence="1 2" key="1">
    <citation type="submission" date="2018-11" db="EMBL/GenBank/DDBJ databases">
        <title>Draft genome sequence of Ferruginibacter sp. BO-59.</title>
        <authorList>
            <person name="Im W.T."/>
        </authorList>
    </citation>
    <scope>NUCLEOTIDE SEQUENCE [LARGE SCALE GENOMIC DNA]</scope>
    <source>
        <strain evidence="1 2">BO-59</strain>
    </source>
</reference>
<name>A0A3M9NMZ3_9BACT</name>